<name>A0AAD8L408_TARER</name>
<dbReference type="Gene3D" id="3.60.130.10">
    <property type="entry name" value="Clavaminate synthase-like"/>
    <property type="match status" value="1"/>
</dbReference>
<dbReference type="PANTHER" id="PTHR10696">
    <property type="entry name" value="GAMMA-BUTYROBETAINE HYDROXYLASE-RELATED"/>
    <property type="match status" value="1"/>
</dbReference>
<reference evidence="3" key="1">
    <citation type="journal article" date="2023" name="bioRxiv">
        <title>Improved chromosome-level genome assembly for marigold (Tagetes erecta).</title>
        <authorList>
            <person name="Jiang F."/>
            <person name="Yuan L."/>
            <person name="Wang S."/>
            <person name="Wang H."/>
            <person name="Xu D."/>
            <person name="Wang A."/>
            <person name="Fan W."/>
        </authorList>
    </citation>
    <scope>NUCLEOTIDE SEQUENCE</scope>
    <source>
        <strain evidence="3">WSJ</strain>
        <tissue evidence="3">Leaf</tissue>
    </source>
</reference>
<organism evidence="3 4">
    <name type="scientific">Tagetes erecta</name>
    <name type="common">African marigold</name>
    <dbReference type="NCBI Taxonomy" id="13708"/>
    <lineage>
        <taxon>Eukaryota</taxon>
        <taxon>Viridiplantae</taxon>
        <taxon>Streptophyta</taxon>
        <taxon>Embryophyta</taxon>
        <taxon>Tracheophyta</taxon>
        <taxon>Spermatophyta</taxon>
        <taxon>Magnoliopsida</taxon>
        <taxon>eudicotyledons</taxon>
        <taxon>Gunneridae</taxon>
        <taxon>Pentapetalae</taxon>
        <taxon>asterids</taxon>
        <taxon>campanulids</taxon>
        <taxon>Asterales</taxon>
        <taxon>Asteraceae</taxon>
        <taxon>Asteroideae</taxon>
        <taxon>Heliantheae alliance</taxon>
        <taxon>Tageteae</taxon>
        <taxon>Tagetes</taxon>
    </lineage>
</organism>
<comment type="caution">
    <text evidence="3">The sequence shown here is derived from an EMBL/GenBank/DDBJ whole genome shotgun (WGS) entry which is preliminary data.</text>
</comment>
<feature type="domain" description="TauD/TfdA-like" evidence="2">
    <location>
        <begin position="40"/>
        <end position="321"/>
    </location>
</feature>
<dbReference type="FunFam" id="3.60.130.10:FF:000006">
    <property type="entry name" value="Clavaminate synthase-like protein At3g21360"/>
    <property type="match status" value="1"/>
</dbReference>
<evidence type="ECO:0000256" key="1">
    <source>
        <dbReference type="ARBA" id="ARBA00023002"/>
    </source>
</evidence>
<evidence type="ECO:0000313" key="3">
    <source>
        <dbReference type="EMBL" id="KAK1434158.1"/>
    </source>
</evidence>
<dbReference type="InterPro" id="IPR042098">
    <property type="entry name" value="TauD-like_sf"/>
</dbReference>
<gene>
    <name evidence="3" type="ORF">QVD17_11076</name>
</gene>
<accession>A0AAD8L408</accession>
<keyword evidence="1" id="KW-0560">Oxidoreductase</keyword>
<dbReference type="EMBL" id="JAUHHV010000002">
    <property type="protein sequence ID" value="KAK1434158.1"/>
    <property type="molecule type" value="Genomic_DNA"/>
</dbReference>
<evidence type="ECO:0000259" key="2">
    <source>
        <dbReference type="Pfam" id="PF02668"/>
    </source>
</evidence>
<sequence>MAEQTLFNEAIGLIPQQKTETGALFPIVLTPNTNITKPVHLTEAIKANITWINSLLNQSGAILFRGFDVSSASDFNDVVQSSGYDDFSYGVGGGGTRSKVIGRVYTANEAPPDQNITFHHEMAHAPVFPSKLFFFCEVEPGKGGETCIALSHVIYERMEQKHPKFVAEMEEKGLLYTRVVGDESDPLSPVGRSWKEVFMTDDKTEAEERAAKLGMKLEWIEGAVKVIIGPKPGFRYDEVKKHKIWFNGVVGRFEDKLNNDPLKAVVFSDGKPLPPNVADDCSKIFDEECVALQWRKGDVLLLDNLAVVHSRRPLITQPRRVLASFCK</sequence>
<proteinExistence type="predicted"/>
<dbReference type="Pfam" id="PF02668">
    <property type="entry name" value="TauD"/>
    <property type="match status" value="1"/>
</dbReference>
<dbReference type="PANTHER" id="PTHR10696:SF44">
    <property type="entry name" value="TAUD_TFDA-LIKE DOMAIN-CONTAINING PROTEIN-RELATED"/>
    <property type="match status" value="1"/>
</dbReference>
<dbReference type="Proteomes" id="UP001229421">
    <property type="component" value="Unassembled WGS sequence"/>
</dbReference>
<dbReference type="GO" id="GO:0016491">
    <property type="term" value="F:oxidoreductase activity"/>
    <property type="evidence" value="ECO:0007669"/>
    <property type="project" value="UniProtKB-KW"/>
</dbReference>
<dbReference type="InterPro" id="IPR050411">
    <property type="entry name" value="AlphaKG_dependent_hydroxylases"/>
</dbReference>
<dbReference type="SUPFAM" id="SSF51197">
    <property type="entry name" value="Clavaminate synthase-like"/>
    <property type="match status" value="1"/>
</dbReference>
<protein>
    <recommendedName>
        <fullName evidence="2">TauD/TfdA-like domain-containing protein</fullName>
    </recommendedName>
</protein>
<dbReference type="AlphaFoldDB" id="A0AAD8L408"/>
<keyword evidence="4" id="KW-1185">Reference proteome</keyword>
<dbReference type="InterPro" id="IPR003819">
    <property type="entry name" value="TauD/TfdA-like"/>
</dbReference>
<evidence type="ECO:0000313" key="4">
    <source>
        <dbReference type="Proteomes" id="UP001229421"/>
    </source>
</evidence>